<keyword evidence="2" id="KW-0732">Signal</keyword>
<evidence type="ECO:0000313" key="4">
    <source>
        <dbReference type="Proteomes" id="UP001152562"/>
    </source>
</evidence>
<gene>
    <name evidence="3" type="ORF">PIBRA_LOCUS11553</name>
</gene>
<sequence>MLVLLFYTCITITITSALPGETIKSQGECPTFCEGTAYKCIKGQCYCANGYAPNYYQTQCVKCPGLGEACYGPCCGDNITLHCWNGVCQSCYGPNGNWVCREPVDQIVLVSGTQIVMASALVLGIIATFVLLYKLCAATTIRPVGRSVNGSTDGGRLSVGSLQIYVDERLRDAPPRYTRTAPSESSICPAPHYLNSGFIHDNSLPPPAYTPPERKEESPNGIVHICLQSAPTKFVTLHAAVYCAIDKNIILYYTKRW</sequence>
<dbReference type="Proteomes" id="UP001152562">
    <property type="component" value="Unassembled WGS sequence"/>
</dbReference>
<evidence type="ECO:0000256" key="1">
    <source>
        <dbReference type="SAM" id="Phobius"/>
    </source>
</evidence>
<accession>A0A9P0XEJ7</accession>
<evidence type="ECO:0008006" key="5">
    <source>
        <dbReference type="Google" id="ProtNLM"/>
    </source>
</evidence>
<keyword evidence="4" id="KW-1185">Reference proteome</keyword>
<comment type="caution">
    <text evidence="3">The sequence shown here is derived from an EMBL/GenBank/DDBJ whole genome shotgun (WGS) entry which is preliminary data.</text>
</comment>
<feature type="chain" id="PRO_5040106601" description="EGF-like domain-containing protein" evidence="2">
    <location>
        <begin position="18"/>
        <end position="257"/>
    </location>
</feature>
<evidence type="ECO:0000313" key="3">
    <source>
        <dbReference type="EMBL" id="CAH4035490.1"/>
    </source>
</evidence>
<feature type="signal peptide" evidence="2">
    <location>
        <begin position="1"/>
        <end position="17"/>
    </location>
</feature>
<organism evidence="3 4">
    <name type="scientific">Pieris brassicae</name>
    <name type="common">White butterfly</name>
    <name type="synonym">Large white butterfly</name>
    <dbReference type="NCBI Taxonomy" id="7116"/>
    <lineage>
        <taxon>Eukaryota</taxon>
        <taxon>Metazoa</taxon>
        <taxon>Ecdysozoa</taxon>
        <taxon>Arthropoda</taxon>
        <taxon>Hexapoda</taxon>
        <taxon>Insecta</taxon>
        <taxon>Pterygota</taxon>
        <taxon>Neoptera</taxon>
        <taxon>Endopterygota</taxon>
        <taxon>Lepidoptera</taxon>
        <taxon>Glossata</taxon>
        <taxon>Ditrysia</taxon>
        <taxon>Papilionoidea</taxon>
        <taxon>Pieridae</taxon>
        <taxon>Pierinae</taxon>
        <taxon>Pieris</taxon>
    </lineage>
</organism>
<dbReference type="AlphaFoldDB" id="A0A9P0XEJ7"/>
<dbReference type="EMBL" id="CALOZG010000042">
    <property type="protein sequence ID" value="CAH4035490.1"/>
    <property type="molecule type" value="Genomic_DNA"/>
</dbReference>
<keyword evidence="1" id="KW-1133">Transmembrane helix</keyword>
<proteinExistence type="predicted"/>
<protein>
    <recommendedName>
        <fullName evidence="5">EGF-like domain-containing protein</fullName>
    </recommendedName>
</protein>
<keyword evidence="1" id="KW-0472">Membrane</keyword>
<reference evidence="3" key="1">
    <citation type="submission" date="2022-05" db="EMBL/GenBank/DDBJ databases">
        <authorList>
            <person name="Okamura Y."/>
        </authorList>
    </citation>
    <scope>NUCLEOTIDE SEQUENCE</scope>
</reference>
<name>A0A9P0XEJ7_PIEBR</name>
<evidence type="ECO:0000256" key="2">
    <source>
        <dbReference type="SAM" id="SignalP"/>
    </source>
</evidence>
<feature type="transmembrane region" description="Helical" evidence="1">
    <location>
        <begin position="115"/>
        <end position="136"/>
    </location>
</feature>
<keyword evidence="1" id="KW-0812">Transmembrane</keyword>